<sequence length="276" mass="30342">QINAEIAKQGDIVRNLKAQKADKSEIDNAVKVLLSLKAEYKTAANTEWKPGCVPPGSKQTSRIPTITPSLKQETKPATELNEEIIKQGDIVRNLKSKKAEKSEIDSAVKVLLGLKRDYKAVTDTEWKPGCIPPAAPSKPVEAPTKPLSTESNQPSPTIKSNLNESAILQKITEQGDKVRDLKSKKADKAAVEAEVKLLLSLKADYKNITGKEWQPMIVATPIQEIEAPLSSSMTYANEIDELVAKINDQGNIVRNLKANKAPKVAIVLKEYHCRLY</sequence>
<evidence type="ECO:0000256" key="4">
    <source>
        <dbReference type="ARBA" id="ARBA00022840"/>
    </source>
</evidence>
<evidence type="ECO:0000256" key="2">
    <source>
        <dbReference type="ARBA" id="ARBA00022598"/>
    </source>
</evidence>
<feature type="domain" description="WHEP-TRS" evidence="8">
    <location>
        <begin position="76"/>
        <end position="132"/>
    </location>
</feature>
<protein>
    <recommendedName>
        <fullName evidence="8">WHEP-TRS domain-containing protein</fullName>
    </recommendedName>
</protein>
<organism evidence="9 10">
    <name type="scientific">Oryctes borbonicus</name>
    <dbReference type="NCBI Taxonomy" id="1629725"/>
    <lineage>
        <taxon>Eukaryota</taxon>
        <taxon>Metazoa</taxon>
        <taxon>Ecdysozoa</taxon>
        <taxon>Arthropoda</taxon>
        <taxon>Hexapoda</taxon>
        <taxon>Insecta</taxon>
        <taxon>Pterygota</taxon>
        <taxon>Neoptera</taxon>
        <taxon>Endopterygota</taxon>
        <taxon>Coleoptera</taxon>
        <taxon>Polyphaga</taxon>
        <taxon>Scarabaeiformia</taxon>
        <taxon>Scarabaeidae</taxon>
        <taxon>Dynastinae</taxon>
        <taxon>Oryctes</taxon>
    </lineage>
</organism>
<dbReference type="GO" id="GO:0005524">
    <property type="term" value="F:ATP binding"/>
    <property type="evidence" value="ECO:0007669"/>
    <property type="project" value="UniProtKB-KW"/>
</dbReference>
<feature type="compositionally biased region" description="Polar residues" evidence="7">
    <location>
        <begin position="146"/>
        <end position="159"/>
    </location>
</feature>
<dbReference type="FunFam" id="1.10.287.10:FF:000006">
    <property type="entry name" value="Bifunctional glutamate/proline--tRNA ligase"/>
    <property type="match status" value="3"/>
</dbReference>
<evidence type="ECO:0000313" key="9">
    <source>
        <dbReference type="EMBL" id="KRT82839.1"/>
    </source>
</evidence>
<dbReference type="SUPFAM" id="SSF47060">
    <property type="entry name" value="S15/NS1 RNA-binding domain"/>
    <property type="match status" value="3"/>
</dbReference>
<feature type="region of interest" description="Disordered" evidence="7">
    <location>
        <begin position="130"/>
        <end position="159"/>
    </location>
</feature>
<dbReference type="GO" id="GO:0004812">
    <property type="term" value="F:aminoacyl-tRNA ligase activity"/>
    <property type="evidence" value="ECO:0007669"/>
    <property type="project" value="UniProtKB-KW"/>
</dbReference>
<dbReference type="InterPro" id="IPR009068">
    <property type="entry name" value="uS15_NS1_RNA-bd_sf"/>
</dbReference>
<dbReference type="Gene3D" id="1.10.287.10">
    <property type="entry name" value="S15/NS1, RNA-binding"/>
    <property type="match status" value="4"/>
</dbReference>
<dbReference type="InterPro" id="IPR000738">
    <property type="entry name" value="WHEP-TRS_dom"/>
</dbReference>
<dbReference type="CDD" id="cd00936">
    <property type="entry name" value="WEPRS_RNA"/>
    <property type="match status" value="3"/>
</dbReference>
<dbReference type="EMBL" id="LJIG01009558">
    <property type="protein sequence ID" value="KRT82839.1"/>
    <property type="molecule type" value="Genomic_DNA"/>
</dbReference>
<keyword evidence="1" id="KW-0597">Phosphoprotein</keyword>
<comment type="caution">
    <text evidence="9">The sequence shown here is derived from an EMBL/GenBank/DDBJ whole genome shotgun (WGS) entry which is preliminary data.</text>
</comment>
<keyword evidence="4" id="KW-0067">ATP-binding</keyword>
<gene>
    <name evidence="9" type="ORF">AMK59_4242</name>
</gene>
<feature type="non-terminal residue" evidence="9">
    <location>
        <position position="1"/>
    </location>
</feature>
<evidence type="ECO:0000259" key="8">
    <source>
        <dbReference type="PROSITE" id="PS51185"/>
    </source>
</evidence>
<reference evidence="9 10" key="1">
    <citation type="submission" date="2015-09" db="EMBL/GenBank/DDBJ databases">
        <title>Draft genome of the scarab beetle Oryctes borbonicus.</title>
        <authorList>
            <person name="Meyer J.M."/>
            <person name="Markov G.V."/>
            <person name="Baskaran P."/>
            <person name="Herrmann M."/>
            <person name="Sommer R.J."/>
            <person name="Roedelsperger C."/>
        </authorList>
    </citation>
    <scope>NUCLEOTIDE SEQUENCE [LARGE SCALE GENOMIC DNA]</scope>
    <source>
        <strain evidence="9">OB123</strain>
        <tissue evidence="9">Whole animal</tissue>
    </source>
</reference>
<keyword evidence="5" id="KW-0648">Protein biosynthesis</keyword>
<evidence type="ECO:0000256" key="7">
    <source>
        <dbReference type="SAM" id="MobiDB-lite"/>
    </source>
</evidence>
<accession>A0A0T6B7L7</accession>
<dbReference type="Pfam" id="PF00458">
    <property type="entry name" value="WHEP-TRS"/>
    <property type="match status" value="3"/>
</dbReference>
<evidence type="ECO:0000256" key="6">
    <source>
        <dbReference type="ARBA" id="ARBA00023146"/>
    </source>
</evidence>
<evidence type="ECO:0000256" key="5">
    <source>
        <dbReference type="ARBA" id="ARBA00022917"/>
    </source>
</evidence>
<dbReference type="PROSITE" id="PS51185">
    <property type="entry name" value="WHEP_TRS_2"/>
    <property type="match status" value="3"/>
</dbReference>
<evidence type="ECO:0000256" key="3">
    <source>
        <dbReference type="ARBA" id="ARBA00022741"/>
    </source>
</evidence>
<keyword evidence="2" id="KW-0436">Ligase</keyword>
<keyword evidence="3" id="KW-0547">Nucleotide-binding</keyword>
<dbReference type="AlphaFoldDB" id="A0A0T6B7L7"/>
<name>A0A0T6B7L7_9SCAR</name>
<proteinExistence type="predicted"/>
<dbReference type="Proteomes" id="UP000051574">
    <property type="component" value="Unassembled WGS sequence"/>
</dbReference>
<keyword evidence="6" id="KW-0030">Aminoacyl-tRNA synthetase</keyword>
<feature type="compositionally biased region" description="Polar residues" evidence="7">
    <location>
        <begin position="57"/>
        <end position="71"/>
    </location>
</feature>
<dbReference type="PROSITE" id="PS00762">
    <property type="entry name" value="WHEP_TRS_1"/>
    <property type="match status" value="3"/>
</dbReference>
<dbReference type="GO" id="GO:0006418">
    <property type="term" value="P:tRNA aminoacylation for protein translation"/>
    <property type="evidence" value="ECO:0007669"/>
    <property type="project" value="InterPro"/>
</dbReference>
<feature type="domain" description="WHEP-TRS" evidence="8">
    <location>
        <begin position="163"/>
        <end position="219"/>
    </location>
</feature>
<feature type="domain" description="WHEP-TRS" evidence="8">
    <location>
        <begin position="1"/>
        <end position="54"/>
    </location>
</feature>
<evidence type="ECO:0000256" key="1">
    <source>
        <dbReference type="ARBA" id="ARBA00022553"/>
    </source>
</evidence>
<evidence type="ECO:0000313" key="10">
    <source>
        <dbReference type="Proteomes" id="UP000051574"/>
    </source>
</evidence>
<keyword evidence="10" id="KW-1185">Reference proteome</keyword>
<feature type="region of interest" description="Disordered" evidence="7">
    <location>
        <begin position="47"/>
        <end position="75"/>
    </location>
</feature>
<dbReference type="OrthoDB" id="1350766at2759"/>
<dbReference type="SMART" id="SM00991">
    <property type="entry name" value="WHEP-TRS"/>
    <property type="match status" value="3"/>
</dbReference>